<proteinExistence type="inferred from homology"/>
<organism evidence="9 10">
    <name type="scientific">Stenotrophomonas rhizophila</name>
    <dbReference type="NCBI Taxonomy" id="216778"/>
    <lineage>
        <taxon>Bacteria</taxon>
        <taxon>Pseudomonadati</taxon>
        <taxon>Pseudomonadota</taxon>
        <taxon>Gammaproteobacteria</taxon>
        <taxon>Lysobacterales</taxon>
        <taxon>Lysobacteraceae</taxon>
        <taxon>Stenotrophomonas</taxon>
    </lineage>
</organism>
<evidence type="ECO:0000313" key="10">
    <source>
        <dbReference type="Proteomes" id="UP000274786"/>
    </source>
</evidence>
<keyword evidence="6 8" id="KW-0472">Membrane</keyword>
<comment type="caution">
    <text evidence="9">The sequence shown here is derived from an EMBL/GenBank/DDBJ whole genome shotgun (WGS) entry which is preliminary data.</text>
</comment>
<evidence type="ECO:0000256" key="4">
    <source>
        <dbReference type="ARBA" id="ARBA00022692"/>
    </source>
</evidence>
<name>A0A498CEW6_9GAMM</name>
<evidence type="ECO:0000256" key="7">
    <source>
        <dbReference type="SAM" id="Coils"/>
    </source>
</evidence>
<evidence type="ECO:0000256" key="3">
    <source>
        <dbReference type="ARBA" id="ARBA00022448"/>
    </source>
</evidence>
<dbReference type="GO" id="GO:0016020">
    <property type="term" value="C:membrane"/>
    <property type="evidence" value="ECO:0007669"/>
    <property type="project" value="UniProtKB-SubCell"/>
</dbReference>
<reference evidence="9 10" key="1">
    <citation type="submission" date="2018-10" db="EMBL/GenBank/DDBJ databases">
        <title>Comparative analysis of microorganisms from saline springs in Andes Mountain Range, Colombia.</title>
        <authorList>
            <person name="Rubin E."/>
        </authorList>
    </citation>
    <scope>NUCLEOTIDE SEQUENCE [LARGE SCALE GENOMIC DNA]</scope>
    <source>
        <strain evidence="9 10">USBA GBX 843</strain>
    </source>
</reference>
<dbReference type="EMBL" id="RCDC01000004">
    <property type="protein sequence ID" value="RLK56366.1"/>
    <property type="molecule type" value="Genomic_DNA"/>
</dbReference>
<evidence type="ECO:0000256" key="1">
    <source>
        <dbReference type="ARBA" id="ARBA00004167"/>
    </source>
</evidence>
<evidence type="ECO:0000256" key="2">
    <source>
        <dbReference type="ARBA" id="ARBA00009477"/>
    </source>
</evidence>
<protein>
    <submittedName>
        <fullName evidence="9">Membrane fusion protein</fullName>
    </submittedName>
</protein>
<keyword evidence="3" id="KW-0813">Transport</keyword>
<evidence type="ECO:0000256" key="8">
    <source>
        <dbReference type="SAM" id="Phobius"/>
    </source>
</evidence>
<dbReference type="Gene3D" id="2.40.50.100">
    <property type="match status" value="1"/>
</dbReference>
<feature type="coiled-coil region" evidence="7">
    <location>
        <begin position="210"/>
        <end position="244"/>
    </location>
</feature>
<keyword evidence="4 8" id="KW-0812">Transmembrane</keyword>
<dbReference type="Proteomes" id="UP000274786">
    <property type="component" value="Unassembled WGS sequence"/>
</dbReference>
<accession>A0A498CEW6</accession>
<sequence>MEPASKDETADAIPLFRNEAIEATTQRFGSPVQAPGVGMWLATGFVVALLGLAALFLVTTSFPRKETVAGALVPSRGLLPIISQRSGIVSNVHVEEGAKIRQGDPIVTVSVDSVSDTGESTGATLSGMAERLTQASVDRERATEASLESQGAGIRERMLGTTRQLAVLRDNVTLYKQQQTIAEKTVHDLGRLRADQLVSELQYRDAEVRVLNVRQSVAEVQTRIAQLEQEHEQMRHELGRLKAESDANRATSLSDLLGAREKAINYKLGTQFNLVAQSAGQVTWLQAKPGATVTAGRTLGVMMPEGSQLFAELWVPSSAIAFLDVGTEVRLMYDAFPYQKFGVGHARIVKIARSPTSPEDLPADLQAVESQYRLLAALDDQQMQAYGKALALAPGMRLKADLVLEKRSLLDWLLEPLLAAKRRQE</sequence>
<dbReference type="AlphaFoldDB" id="A0A498CEW6"/>
<comment type="subcellular location">
    <subcellularLocation>
        <location evidence="1">Membrane</location>
        <topology evidence="1">Single-pass membrane protein</topology>
    </subcellularLocation>
</comment>
<dbReference type="RefSeq" id="WP_121037522.1">
    <property type="nucleotide sequence ID" value="NZ_RCDC01000004.1"/>
</dbReference>
<gene>
    <name evidence="9" type="ORF">BCL79_0751</name>
</gene>
<comment type="similarity">
    <text evidence="2">Belongs to the membrane fusion protein (MFP) (TC 8.A.1) family.</text>
</comment>
<dbReference type="PANTHER" id="PTHR30386:SF28">
    <property type="entry name" value="EXPORTED PROTEIN"/>
    <property type="match status" value="1"/>
</dbReference>
<keyword evidence="5 8" id="KW-1133">Transmembrane helix</keyword>
<dbReference type="GO" id="GO:0009306">
    <property type="term" value="P:protein secretion"/>
    <property type="evidence" value="ECO:0007669"/>
    <property type="project" value="InterPro"/>
</dbReference>
<dbReference type="InterPro" id="IPR006144">
    <property type="entry name" value="Secretion_HlyD_CS"/>
</dbReference>
<dbReference type="PRINTS" id="PR01490">
    <property type="entry name" value="RTXTOXIND"/>
</dbReference>
<dbReference type="SUPFAM" id="SSF56954">
    <property type="entry name" value="Outer membrane efflux proteins (OEP)"/>
    <property type="match status" value="1"/>
</dbReference>
<dbReference type="PROSITE" id="PS00543">
    <property type="entry name" value="HLYD_FAMILY"/>
    <property type="match status" value="1"/>
</dbReference>
<evidence type="ECO:0000256" key="5">
    <source>
        <dbReference type="ARBA" id="ARBA00022989"/>
    </source>
</evidence>
<dbReference type="InterPro" id="IPR050739">
    <property type="entry name" value="MFP"/>
</dbReference>
<evidence type="ECO:0000313" key="9">
    <source>
        <dbReference type="EMBL" id="RLK56366.1"/>
    </source>
</evidence>
<dbReference type="OrthoDB" id="9775513at2"/>
<dbReference type="PANTHER" id="PTHR30386">
    <property type="entry name" value="MEMBRANE FUSION SUBUNIT OF EMRAB-TOLC MULTIDRUG EFFLUX PUMP"/>
    <property type="match status" value="1"/>
</dbReference>
<feature type="transmembrane region" description="Helical" evidence="8">
    <location>
        <begin position="37"/>
        <end position="58"/>
    </location>
</feature>
<evidence type="ECO:0000256" key="6">
    <source>
        <dbReference type="ARBA" id="ARBA00023136"/>
    </source>
</evidence>
<keyword evidence="7" id="KW-0175">Coiled coil</keyword>